<feature type="non-terminal residue" evidence="1">
    <location>
        <position position="1"/>
    </location>
</feature>
<reference evidence="1" key="1">
    <citation type="journal article" date="2014" name="Front. Microbiol.">
        <title>High frequency of phylogenetically diverse reductive dehalogenase-homologous genes in deep subseafloor sedimentary metagenomes.</title>
        <authorList>
            <person name="Kawai M."/>
            <person name="Futagami T."/>
            <person name="Toyoda A."/>
            <person name="Takaki Y."/>
            <person name="Nishi S."/>
            <person name="Hori S."/>
            <person name="Arai W."/>
            <person name="Tsubouchi T."/>
            <person name="Morono Y."/>
            <person name="Uchiyama I."/>
            <person name="Ito T."/>
            <person name="Fujiyama A."/>
            <person name="Inagaki F."/>
            <person name="Takami H."/>
        </authorList>
    </citation>
    <scope>NUCLEOTIDE SEQUENCE</scope>
    <source>
        <strain evidence="1">Expedition CK06-06</strain>
    </source>
</reference>
<protein>
    <submittedName>
        <fullName evidence="1">Uncharacterized protein</fullName>
    </submittedName>
</protein>
<sequence>VDATVSTTARTSVGSIADQNVLGSSSRQIICNAGMTPDGGIPFEREDPLFAALEMDYLGIIATNNAFLNVVGTNNGNVKQVRARIYGYRATADAATYAALVQSEVLSA</sequence>
<dbReference type="EMBL" id="BARW01010271">
    <property type="protein sequence ID" value="GAI74450.1"/>
    <property type="molecule type" value="Genomic_DNA"/>
</dbReference>
<evidence type="ECO:0000313" key="1">
    <source>
        <dbReference type="EMBL" id="GAI74450.1"/>
    </source>
</evidence>
<accession>X1SGC3</accession>
<organism evidence="1">
    <name type="scientific">marine sediment metagenome</name>
    <dbReference type="NCBI Taxonomy" id="412755"/>
    <lineage>
        <taxon>unclassified sequences</taxon>
        <taxon>metagenomes</taxon>
        <taxon>ecological metagenomes</taxon>
    </lineage>
</organism>
<proteinExistence type="predicted"/>
<comment type="caution">
    <text evidence="1">The sequence shown here is derived from an EMBL/GenBank/DDBJ whole genome shotgun (WGS) entry which is preliminary data.</text>
</comment>
<dbReference type="AlphaFoldDB" id="X1SGC3"/>
<name>X1SGC3_9ZZZZ</name>
<gene>
    <name evidence="1" type="ORF">S12H4_20297</name>
</gene>